<dbReference type="AlphaFoldDB" id="A0A9W8AMT9"/>
<evidence type="ECO:0000313" key="4">
    <source>
        <dbReference type="Proteomes" id="UP001150925"/>
    </source>
</evidence>
<evidence type="ECO:0000256" key="1">
    <source>
        <dbReference type="SAM" id="MobiDB-lite"/>
    </source>
</evidence>
<dbReference type="Pfam" id="PF13191">
    <property type="entry name" value="AAA_16"/>
    <property type="match status" value="1"/>
</dbReference>
<dbReference type="GO" id="GO:0006270">
    <property type="term" value="P:DNA replication initiation"/>
    <property type="evidence" value="ECO:0007669"/>
    <property type="project" value="TreeGrafter"/>
</dbReference>
<comment type="caution">
    <text evidence="3">The sequence shown here is derived from an EMBL/GenBank/DDBJ whole genome shotgun (WGS) entry which is preliminary data.</text>
</comment>
<evidence type="ECO:0000313" key="3">
    <source>
        <dbReference type="EMBL" id="KAJ1957390.1"/>
    </source>
</evidence>
<proteinExistence type="predicted"/>
<dbReference type="GO" id="GO:0005664">
    <property type="term" value="C:nuclear origin of replication recognition complex"/>
    <property type="evidence" value="ECO:0007669"/>
    <property type="project" value="TreeGrafter"/>
</dbReference>
<dbReference type="InterPro" id="IPR027417">
    <property type="entry name" value="P-loop_NTPase"/>
</dbReference>
<accession>A0A9W8AMT9</accession>
<dbReference type="PANTHER" id="PTHR12087:SF0">
    <property type="entry name" value="ORIGIN RECOGNITION COMPLEX SUBUNIT 4"/>
    <property type="match status" value="1"/>
</dbReference>
<dbReference type="GO" id="GO:0003688">
    <property type="term" value="F:DNA replication origin binding"/>
    <property type="evidence" value="ECO:0007669"/>
    <property type="project" value="TreeGrafter"/>
</dbReference>
<dbReference type="InterPro" id="IPR016527">
    <property type="entry name" value="ORC4"/>
</dbReference>
<feature type="region of interest" description="Disordered" evidence="1">
    <location>
        <begin position="146"/>
        <end position="175"/>
    </location>
</feature>
<dbReference type="PANTHER" id="PTHR12087">
    <property type="entry name" value="ORIGIN RECOGNITION COMPLEX SUBUNIT 4"/>
    <property type="match status" value="1"/>
</dbReference>
<dbReference type="SUPFAM" id="SSF52540">
    <property type="entry name" value="P-loop containing nucleoside triphosphate hydrolases"/>
    <property type="match status" value="1"/>
</dbReference>
<evidence type="ECO:0000259" key="2">
    <source>
        <dbReference type="Pfam" id="PF13191"/>
    </source>
</evidence>
<sequence>MLMEIDVAVPEKNLDNGNDEPHWSFPGGKGENWVREVRREIINVLSERTLPRELLGLDESYGALYNIVEKSIVEGESNSVLVVGQRGAGKSAIVSRALDSVRLQQPHFHVIQLNGVIHTDDRAALREIAQQLDTNVLSDQQLKALDLDHQVSDEDHSEPEPEPHSEVKSENKQGN</sequence>
<organism evidence="3 4">
    <name type="scientific">Dispira parvispora</name>
    <dbReference type="NCBI Taxonomy" id="1520584"/>
    <lineage>
        <taxon>Eukaryota</taxon>
        <taxon>Fungi</taxon>
        <taxon>Fungi incertae sedis</taxon>
        <taxon>Zoopagomycota</taxon>
        <taxon>Kickxellomycotina</taxon>
        <taxon>Dimargaritomycetes</taxon>
        <taxon>Dimargaritales</taxon>
        <taxon>Dimargaritaceae</taxon>
        <taxon>Dispira</taxon>
    </lineage>
</organism>
<feature type="non-terminal residue" evidence="3">
    <location>
        <position position="175"/>
    </location>
</feature>
<dbReference type="InterPro" id="IPR041664">
    <property type="entry name" value="AAA_16"/>
</dbReference>
<dbReference type="OrthoDB" id="343623at2759"/>
<keyword evidence="4" id="KW-1185">Reference proteome</keyword>
<feature type="domain" description="Orc1-like AAA ATPase" evidence="2">
    <location>
        <begin position="54"/>
        <end position="158"/>
    </location>
</feature>
<name>A0A9W8AMT9_9FUNG</name>
<dbReference type="Proteomes" id="UP001150925">
    <property type="component" value="Unassembled WGS sequence"/>
</dbReference>
<gene>
    <name evidence="3" type="primary">ORC4_1</name>
    <name evidence="3" type="ORF">IWQ62_005100</name>
</gene>
<dbReference type="EMBL" id="JANBPY010001958">
    <property type="protein sequence ID" value="KAJ1957390.1"/>
    <property type="molecule type" value="Genomic_DNA"/>
</dbReference>
<protein>
    <submittedName>
        <fullName evidence="3">Origin recognition complex subunit 4</fullName>
    </submittedName>
</protein>
<dbReference type="Gene3D" id="3.40.50.300">
    <property type="entry name" value="P-loop containing nucleotide triphosphate hydrolases"/>
    <property type="match status" value="1"/>
</dbReference>
<reference evidence="3" key="1">
    <citation type="submission" date="2022-07" db="EMBL/GenBank/DDBJ databases">
        <title>Phylogenomic reconstructions and comparative analyses of Kickxellomycotina fungi.</title>
        <authorList>
            <person name="Reynolds N.K."/>
            <person name="Stajich J.E."/>
            <person name="Barry K."/>
            <person name="Grigoriev I.V."/>
            <person name="Crous P."/>
            <person name="Smith M.E."/>
        </authorList>
    </citation>
    <scope>NUCLEOTIDE SEQUENCE</scope>
    <source>
        <strain evidence="3">RSA 1196</strain>
    </source>
</reference>